<gene>
    <name evidence="2" type="ORF">YALI1_F01172g</name>
</gene>
<organism evidence="2 3">
    <name type="scientific">Yarrowia lipolytica</name>
    <name type="common">Candida lipolytica</name>
    <dbReference type="NCBI Taxonomy" id="4952"/>
    <lineage>
        <taxon>Eukaryota</taxon>
        <taxon>Fungi</taxon>
        <taxon>Dikarya</taxon>
        <taxon>Ascomycota</taxon>
        <taxon>Saccharomycotina</taxon>
        <taxon>Dipodascomycetes</taxon>
        <taxon>Dipodascales</taxon>
        <taxon>Dipodascales incertae sedis</taxon>
        <taxon>Yarrowia</taxon>
    </lineage>
</organism>
<dbReference type="GeneID" id="90949779"/>
<dbReference type="AlphaFoldDB" id="A0A1D8NLG9"/>
<evidence type="ECO:0008006" key="4">
    <source>
        <dbReference type="Google" id="ProtNLM"/>
    </source>
</evidence>
<dbReference type="KEGG" id="yli:90949779"/>
<dbReference type="VEuPathDB" id="FungiDB:YALI1_F01172g"/>
<dbReference type="Proteomes" id="UP000182444">
    <property type="component" value="Chromosome 1F"/>
</dbReference>
<proteinExistence type="predicted"/>
<evidence type="ECO:0000313" key="3">
    <source>
        <dbReference type="Proteomes" id="UP000182444"/>
    </source>
</evidence>
<dbReference type="EMBL" id="CP017558">
    <property type="protein sequence ID" value="AOW06453.1"/>
    <property type="molecule type" value="Genomic_DNA"/>
</dbReference>
<protein>
    <recommendedName>
        <fullName evidence="4">Peroxin 26</fullName>
    </recommendedName>
</protein>
<feature type="compositionally biased region" description="Basic and acidic residues" evidence="1">
    <location>
        <begin position="303"/>
        <end position="314"/>
    </location>
</feature>
<reference evidence="2 3" key="1">
    <citation type="journal article" date="2016" name="PLoS ONE">
        <title>Sequence Assembly of Yarrowia lipolytica Strain W29/CLIB89 Shows Transposable Element Diversity.</title>
        <authorList>
            <person name="Magnan C."/>
            <person name="Yu J."/>
            <person name="Chang I."/>
            <person name="Jahn E."/>
            <person name="Kanomata Y."/>
            <person name="Wu J."/>
            <person name="Zeller M."/>
            <person name="Oakes M."/>
            <person name="Baldi P."/>
            <person name="Sandmeyer S."/>
        </authorList>
    </citation>
    <scope>NUCLEOTIDE SEQUENCE [LARGE SCALE GENOMIC DNA]</scope>
    <source>
        <strain evidence="3">CLIB89(W29)</strain>
    </source>
</reference>
<feature type="region of interest" description="Disordered" evidence="1">
    <location>
        <begin position="264"/>
        <end position="318"/>
    </location>
</feature>
<evidence type="ECO:0000256" key="1">
    <source>
        <dbReference type="SAM" id="MobiDB-lite"/>
    </source>
</evidence>
<evidence type="ECO:0000313" key="2">
    <source>
        <dbReference type="EMBL" id="AOW06453.1"/>
    </source>
</evidence>
<sequence length="386" mass="43303">MPPAMPQMTTSTLLTDSVTSAVNQAATPKVDQMYQTFGESAREFVNKNFYNSYELIRPFFDEITAKGAQQNGSTVLDAENPHNIPLSLWIKVWSLYLAILDASCKQAGEALLNSTGDLSGSDSGEWNQTRKLLARKLTSGSVWDELVTASGGTGNIHPTILALLASLSIRHDTDAKLMADNLEKFIVTYNDNGSDDVKTKTAFYKVLDLYLLRVLPDLGQWDVAHSFVNNTNLFSHEQKKEMTHKLDQSQKHAEQEHKRLLEEAQEKEKSDAKEKEREERVSRDTQSREIKSPIVDSSTSSRDVTRDTTRELSKSSRQPRTLSQIISTSLKSQFDGNAIFRTLALIVIVSLSAANPLIRKRVVDTLKMLWIKILQTLSMGFKVSYL</sequence>
<name>A0A1D8NLG9_YARLL</name>
<accession>A0A1D8NLG9</accession>
<feature type="compositionally biased region" description="Basic and acidic residues" evidence="1">
    <location>
        <begin position="264"/>
        <end position="291"/>
    </location>
</feature>
<dbReference type="RefSeq" id="XP_065950505.2">
    <property type="nucleotide sequence ID" value="XM_066094433.2"/>
</dbReference>